<name>A0A7R9Q9Z5_9ACAR</name>
<feature type="region of interest" description="Disordered" evidence="1">
    <location>
        <begin position="66"/>
        <end position="101"/>
    </location>
</feature>
<evidence type="ECO:0000256" key="1">
    <source>
        <dbReference type="SAM" id="MobiDB-lite"/>
    </source>
</evidence>
<keyword evidence="3" id="KW-1185">Reference proteome</keyword>
<sequence length="254" mass="26930">MAQQMSPLDGHQTDNSNQTNGRCKRKGAPDDTAGDVTASSGQLSPNSHKNNELPTFALIDTHDEERRELVSGHGGGLGPIGSIGGSAGSFSSNPRLTHTPTSADFQPPYFPPPYNLPQQQLDFHHHHAVNAAAAAAAADPYSHLNSLTAPQQYHQLHPAQAARGGHNVLPGGRRDDSDGLHLQSNMHSGLHSGYGDVTVSVAASVNAARRGTDMVYANVRRPDVLMHSGHHTLSEQDLLNLHNAGALPSLDDTQ</sequence>
<evidence type="ECO:0000313" key="2">
    <source>
        <dbReference type="EMBL" id="CAD7636457.1"/>
    </source>
</evidence>
<feature type="compositionally biased region" description="Gly residues" evidence="1">
    <location>
        <begin position="72"/>
        <end position="87"/>
    </location>
</feature>
<protein>
    <submittedName>
        <fullName evidence="2">Uncharacterized protein</fullName>
    </submittedName>
</protein>
<dbReference type="AlphaFoldDB" id="A0A7R9Q9Z5"/>
<accession>A0A7R9Q9Z5</accession>
<dbReference type="Proteomes" id="UP000759131">
    <property type="component" value="Unassembled WGS sequence"/>
</dbReference>
<feature type="region of interest" description="Disordered" evidence="1">
    <location>
        <begin position="168"/>
        <end position="187"/>
    </location>
</feature>
<dbReference type="EMBL" id="CAJPIZ010018785">
    <property type="protein sequence ID" value="CAG2116688.1"/>
    <property type="molecule type" value="Genomic_DNA"/>
</dbReference>
<proteinExistence type="predicted"/>
<feature type="compositionally biased region" description="Polar residues" evidence="1">
    <location>
        <begin position="37"/>
        <end position="48"/>
    </location>
</feature>
<dbReference type="OrthoDB" id="6424052at2759"/>
<dbReference type="EMBL" id="OC873360">
    <property type="protein sequence ID" value="CAD7636457.1"/>
    <property type="molecule type" value="Genomic_DNA"/>
</dbReference>
<reference evidence="2" key="1">
    <citation type="submission" date="2020-11" db="EMBL/GenBank/DDBJ databases">
        <authorList>
            <person name="Tran Van P."/>
        </authorList>
    </citation>
    <scope>NUCLEOTIDE SEQUENCE</scope>
</reference>
<gene>
    <name evidence="2" type="ORF">OSB1V03_LOCUS16647</name>
</gene>
<evidence type="ECO:0000313" key="3">
    <source>
        <dbReference type="Proteomes" id="UP000759131"/>
    </source>
</evidence>
<organism evidence="2">
    <name type="scientific">Medioppia subpectinata</name>
    <dbReference type="NCBI Taxonomy" id="1979941"/>
    <lineage>
        <taxon>Eukaryota</taxon>
        <taxon>Metazoa</taxon>
        <taxon>Ecdysozoa</taxon>
        <taxon>Arthropoda</taxon>
        <taxon>Chelicerata</taxon>
        <taxon>Arachnida</taxon>
        <taxon>Acari</taxon>
        <taxon>Acariformes</taxon>
        <taxon>Sarcoptiformes</taxon>
        <taxon>Oribatida</taxon>
        <taxon>Brachypylina</taxon>
        <taxon>Oppioidea</taxon>
        <taxon>Oppiidae</taxon>
        <taxon>Medioppia</taxon>
    </lineage>
</organism>
<feature type="non-terminal residue" evidence="2">
    <location>
        <position position="254"/>
    </location>
</feature>
<feature type="region of interest" description="Disordered" evidence="1">
    <location>
        <begin position="1"/>
        <end position="52"/>
    </location>
</feature>